<evidence type="ECO:0000313" key="12">
    <source>
        <dbReference type="EMBL" id="GLQ90914.1"/>
    </source>
</evidence>
<dbReference type="Gene3D" id="3.40.50.300">
    <property type="entry name" value="P-loop containing nucleotide triphosphate hydrolases"/>
    <property type="match status" value="1"/>
</dbReference>
<feature type="transmembrane region" description="Helical" evidence="8">
    <location>
        <begin position="295"/>
        <end position="315"/>
    </location>
</feature>
<accession>A0ABQ5XGS8</accession>
<evidence type="ECO:0000256" key="7">
    <source>
        <dbReference type="SAM" id="MobiDB-lite"/>
    </source>
</evidence>
<feature type="transmembrane region" description="Helical" evidence="8">
    <location>
        <begin position="321"/>
        <end position="340"/>
    </location>
</feature>
<keyword evidence="3" id="KW-0547">Nucleotide-binding</keyword>
<dbReference type="Gene3D" id="1.20.1560.10">
    <property type="entry name" value="ABC transporter type 1, transmembrane domain"/>
    <property type="match status" value="1"/>
</dbReference>
<dbReference type="CDD" id="cd18567">
    <property type="entry name" value="ABC_6TM_CvaB_RaxB_like"/>
    <property type="match status" value="1"/>
</dbReference>
<keyword evidence="5 8" id="KW-1133">Transmembrane helix</keyword>
<dbReference type="InterPro" id="IPR017871">
    <property type="entry name" value="ABC_transporter-like_CS"/>
</dbReference>
<dbReference type="InterPro" id="IPR036640">
    <property type="entry name" value="ABC1_TM_sf"/>
</dbReference>
<feature type="domain" description="ABC transmembrane type-1" evidence="10">
    <location>
        <begin position="183"/>
        <end position="462"/>
    </location>
</feature>
<comment type="subcellular location">
    <subcellularLocation>
        <location evidence="1">Cell membrane</location>
        <topology evidence="1">Multi-pass membrane protein</topology>
    </subcellularLocation>
</comment>
<evidence type="ECO:0000259" key="9">
    <source>
        <dbReference type="PROSITE" id="PS50893"/>
    </source>
</evidence>
<feature type="domain" description="Peptidase C39" evidence="11">
    <location>
        <begin position="30"/>
        <end position="149"/>
    </location>
</feature>
<evidence type="ECO:0000256" key="5">
    <source>
        <dbReference type="ARBA" id="ARBA00022989"/>
    </source>
</evidence>
<dbReference type="PROSITE" id="PS50990">
    <property type="entry name" value="PEPTIDASE_C39"/>
    <property type="match status" value="1"/>
</dbReference>
<sequence>MNCKDGGTLADSSSWRLHFGRSRRLPLIRQGEAAECGLACLAMLAGYHGYHIGLTALRRQFSLSLKGMDMARLIEMAESLQLAGRPLQLELDELNKLRAPCILHWDLDHFVVLRNITKTYLVIHDPAMGIRKLPLARVGKHFTGIALELSKGPAFQRKRPSPPISIRKLAGEIHGLGRSLAQIFALALVLEVAALLSPQFLQLVVDQVLADGDKDFLGLLGISFILLLLIQIGVSALRSWVVMWIGTHFNLSWTGNVFQHLMRLPQDYFIKRHLGDVVSRFGSVAAIQQTLTTQFVAVMLDGLMAGVTLAMLFIYSPPLALITLVAVVIYALLRVLYFSVYREANLSQIVVAAKQQSCFMEAVRGIQTIRLFNQGAKQTSRYLNATSDSLNTSIAVQRLGLLFGSLNGLTGGLQRIVVLWLGASLALKGQLTAGMLMAFVAYADQFAGRAANLVDYVIQFRMLGLQGERLADIVLTPPEPFAEGTYVGPTPEASIRFDNVSFRYADGEPWVFDHCSFEIRRGESVAIVGPSGCGKSTLLRLLLGLLDPQSGTISVGGIDLRNLGKKAYRRMISSVMQDDQLFAGSIADNISFFDEGATPERIEKAALIAHLHQDIIEMPMGYHSLVGDMGSSLSGGQKQRLSIARALYRDASILVLDEATSHLDLDCEARICAELKQLNLTRVVVAHRPETIAGADRILVVCGQTVRDASSHYTERPPVDFHHGKEEEGAD</sequence>
<dbReference type="PANTHER" id="PTHR24221:SF606">
    <property type="entry name" value="COLICIN V SECRETION-PROCESSING ATP-BINDING PROTEIN"/>
    <property type="match status" value="1"/>
</dbReference>
<feature type="transmembrane region" description="Helical" evidence="8">
    <location>
        <begin position="176"/>
        <end position="196"/>
    </location>
</feature>
<evidence type="ECO:0000256" key="6">
    <source>
        <dbReference type="ARBA" id="ARBA00023136"/>
    </source>
</evidence>
<evidence type="ECO:0000256" key="4">
    <source>
        <dbReference type="ARBA" id="ARBA00022840"/>
    </source>
</evidence>
<dbReference type="Proteomes" id="UP001156627">
    <property type="component" value="Unassembled WGS sequence"/>
</dbReference>
<gene>
    <name evidence="12" type="ORF">GCM10007898_44900</name>
</gene>
<reference evidence="13" key="1">
    <citation type="journal article" date="2019" name="Int. J. Syst. Evol. Microbiol.">
        <title>The Global Catalogue of Microorganisms (GCM) 10K type strain sequencing project: providing services to taxonomists for standard genome sequencing and annotation.</title>
        <authorList>
            <consortium name="The Broad Institute Genomics Platform"/>
            <consortium name="The Broad Institute Genome Sequencing Center for Infectious Disease"/>
            <person name="Wu L."/>
            <person name="Ma J."/>
        </authorList>
    </citation>
    <scope>NUCLEOTIDE SEQUENCE [LARGE SCALE GENOMIC DNA]</scope>
    <source>
        <strain evidence="13">NBRC 111981</strain>
    </source>
</reference>
<feature type="region of interest" description="Disordered" evidence="7">
    <location>
        <begin position="711"/>
        <end position="731"/>
    </location>
</feature>
<dbReference type="InterPro" id="IPR005074">
    <property type="entry name" value="Peptidase_C39"/>
</dbReference>
<feature type="transmembrane region" description="Helical" evidence="8">
    <location>
        <begin position="216"/>
        <end position="237"/>
    </location>
</feature>
<proteinExistence type="predicted"/>
<evidence type="ECO:0000259" key="11">
    <source>
        <dbReference type="PROSITE" id="PS50990"/>
    </source>
</evidence>
<protein>
    <submittedName>
        <fullName evidence="12">Colicin V biosynthesis protein</fullName>
    </submittedName>
</protein>
<dbReference type="PROSITE" id="PS00211">
    <property type="entry name" value="ABC_TRANSPORTER_1"/>
    <property type="match status" value="1"/>
</dbReference>
<dbReference type="PROSITE" id="PS50929">
    <property type="entry name" value="ABC_TM1F"/>
    <property type="match status" value="1"/>
</dbReference>
<dbReference type="InterPro" id="IPR003439">
    <property type="entry name" value="ABC_transporter-like_ATP-bd"/>
</dbReference>
<dbReference type="EMBL" id="BSOA01000052">
    <property type="protein sequence ID" value="GLQ90914.1"/>
    <property type="molecule type" value="Genomic_DNA"/>
</dbReference>
<name>A0ABQ5XGS8_9GAMM</name>
<dbReference type="Pfam" id="PF00664">
    <property type="entry name" value="ABC_membrane"/>
    <property type="match status" value="1"/>
</dbReference>
<feature type="domain" description="ABC transporter" evidence="9">
    <location>
        <begin position="495"/>
        <end position="728"/>
    </location>
</feature>
<dbReference type="InterPro" id="IPR033838">
    <property type="entry name" value="CvaB_peptidase"/>
</dbReference>
<dbReference type="RefSeq" id="WP_404649198.1">
    <property type="nucleotide sequence ID" value="NZ_BSOA01000052.1"/>
</dbReference>
<evidence type="ECO:0000256" key="8">
    <source>
        <dbReference type="SAM" id="Phobius"/>
    </source>
</evidence>
<keyword evidence="4" id="KW-0067">ATP-binding</keyword>
<evidence type="ECO:0000256" key="1">
    <source>
        <dbReference type="ARBA" id="ARBA00004651"/>
    </source>
</evidence>
<dbReference type="Pfam" id="PF00005">
    <property type="entry name" value="ABC_tran"/>
    <property type="match status" value="1"/>
</dbReference>
<dbReference type="SUPFAM" id="SSF52540">
    <property type="entry name" value="P-loop containing nucleoside triphosphate hydrolases"/>
    <property type="match status" value="1"/>
</dbReference>
<dbReference type="InterPro" id="IPR003593">
    <property type="entry name" value="AAA+_ATPase"/>
</dbReference>
<dbReference type="PROSITE" id="PS50893">
    <property type="entry name" value="ABC_TRANSPORTER_2"/>
    <property type="match status" value="1"/>
</dbReference>
<keyword evidence="6 8" id="KW-0472">Membrane</keyword>
<dbReference type="Gene3D" id="3.90.70.10">
    <property type="entry name" value="Cysteine proteinases"/>
    <property type="match status" value="1"/>
</dbReference>
<dbReference type="InterPro" id="IPR011527">
    <property type="entry name" value="ABC1_TM_dom"/>
</dbReference>
<dbReference type="Pfam" id="PF03412">
    <property type="entry name" value="Peptidase_C39"/>
    <property type="match status" value="1"/>
</dbReference>
<evidence type="ECO:0000313" key="13">
    <source>
        <dbReference type="Proteomes" id="UP001156627"/>
    </source>
</evidence>
<dbReference type="SMART" id="SM00382">
    <property type="entry name" value="AAA"/>
    <property type="match status" value="1"/>
</dbReference>
<organism evidence="12 13">
    <name type="scientific">Dyella flagellata</name>
    <dbReference type="NCBI Taxonomy" id="1867833"/>
    <lineage>
        <taxon>Bacteria</taxon>
        <taxon>Pseudomonadati</taxon>
        <taxon>Pseudomonadota</taxon>
        <taxon>Gammaproteobacteria</taxon>
        <taxon>Lysobacterales</taxon>
        <taxon>Rhodanobacteraceae</taxon>
        <taxon>Dyella</taxon>
    </lineage>
</organism>
<comment type="caution">
    <text evidence="12">The sequence shown here is derived from an EMBL/GenBank/DDBJ whole genome shotgun (WGS) entry which is preliminary data.</text>
</comment>
<dbReference type="InterPro" id="IPR027417">
    <property type="entry name" value="P-loop_NTPase"/>
</dbReference>
<evidence type="ECO:0000256" key="3">
    <source>
        <dbReference type="ARBA" id="ARBA00022741"/>
    </source>
</evidence>
<dbReference type="PANTHER" id="PTHR24221">
    <property type="entry name" value="ATP-BINDING CASSETTE SUB-FAMILY B"/>
    <property type="match status" value="1"/>
</dbReference>
<keyword evidence="2 8" id="KW-0812">Transmembrane</keyword>
<dbReference type="CDD" id="cd02419">
    <property type="entry name" value="Peptidase_C39C"/>
    <property type="match status" value="1"/>
</dbReference>
<keyword evidence="13" id="KW-1185">Reference proteome</keyword>
<dbReference type="InterPro" id="IPR039421">
    <property type="entry name" value="Type_1_exporter"/>
</dbReference>
<evidence type="ECO:0000259" key="10">
    <source>
        <dbReference type="PROSITE" id="PS50929"/>
    </source>
</evidence>
<dbReference type="SUPFAM" id="SSF90123">
    <property type="entry name" value="ABC transporter transmembrane region"/>
    <property type="match status" value="1"/>
</dbReference>
<evidence type="ECO:0000256" key="2">
    <source>
        <dbReference type="ARBA" id="ARBA00022692"/>
    </source>
</evidence>